<feature type="transmembrane region" description="Helical" evidence="8">
    <location>
        <begin position="341"/>
        <end position="362"/>
    </location>
</feature>
<evidence type="ECO:0000256" key="1">
    <source>
        <dbReference type="ARBA" id="ARBA00004479"/>
    </source>
</evidence>
<dbReference type="PANTHER" id="PTHR23037">
    <property type="entry name" value="CYTOKINE RECEPTOR"/>
    <property type="match status" value="1"/>
</dbReference>
<keyword evidence="3 9" id="KW-0732">Signal</keyword>
<dbReference type="CTD" id="3598"/>
<keyword evidence="6 12" id="KW-0675">Receptor</keyword>
<protein>
    <submittedName>
        <fullName evidence="12">Interleukin-13 receptor subunit alpha-2</fullName>
    </submittedName>
</protein>
<gene>
    <name evidence="12" type="primary">IL13RA2</name>
</gene>
<name>A0A6P7YL15_9AMPH</name>
<dbReference type="PANTHER" id="PTHR23037:SF45">
    <property type="entry name" value="INTERLEUKIN 13 RECEPTOR SUBUNIT ALPHA 2"/>
    <property type="match status" value="1"/>
</dbReference>
<evidence type="ECO:0000256" key="9">
    <source>
        <dbReference type="SAM" id="SignalP"/>
    </source>
</evidence>
<dbReference type="FunCoup" id="A0A6P7YL15">
    <property type="interactions" value="374"/>
</dbReference>
<accession>A0A6P7YL15</accession>
<dbReference type="InterPro" id="IPR013783">
    <property type="entry name" value="Ig-like_fold"/>
</dbReference>
<dbReference type="SUPFAM" id="SSF49265">
    <property type="entry name" value="Fibronectin type III"/>
    <property type="match status" value="3"/>
</dbReference>
<keyword evidence="4 8" id="KW-1133">Transmembrane helix</keyword>
<feature type="chain" id="PRO_5028461934" evidence="9">
    <location>
        <begin position="22"/>
        <end position="415"/>
    </location>
</feature>
<evidence type="ECO:0000313" key="12">
    <source>
        <dbReference type="RefSeq" id="XP_030065486.1"/>
    </source>
</evidence>
<evidence type="ECO:0000256" key="7">
    <source>
        <dbReference type="ARBA" id="ARBA00023180"/>
    </source>
</evidence>
<dbReference type="AlphaFoldDB" id="A0A6P7YL15"/>
<feature type="domain" description="Fibronectin type-III" evidence="10">
    <location>
        <begin position="235"/>
        <end position="332"/>
    </location>
</feature>
<keyword evidence="2 8" id="KW-0812">Transmembrane</keyword>
<keyword evidence="7" id="KW-0325">Glycoprotein</keyword>
<evidence type="ECO:0000256" key="8">
    <source>
        <dbReference type="SAM" id="Phobius"/>
    </source>
</evidence>
<proteinExistence type="predicted"/>
<evidence type="ECO:0000256" key="4">
    <source>
        <dbReference type="ARBA" id="ARBA00022989"/>
    </source>
</evidence>
<comment type="subcellular location">
    <subcellularLocation>
        <location evidence="1">Membrane</location>
        <topology evidence="1">Single-pass type I membrane protein</topology>
    </subcellularLocation>
</comment>
<dbReference type="Gene3D" id="2.60.40.10">
    <property type="entry name" value="Immunoglobulins"/>
    <property type="match status" value="3"/>
</dbReference>
<dbReference type="KEGG" id="muo:115474241"/>
<dbReference type="InterPro" id="IPR003961">
    <property type="entry name" value="FN3_dom"/>
</dbReference>
<dbReference type="InterPro" id="IPR015321">
    <property type="entry name" value="TypeI_recpt_CBD"/>
</dbReference>
<dbReference type="InParanoid" id="A0A6P7YL15"/>
<dbReference type="InterPro" id="IPR036116">
    <property type="entry name" value="FN3_sf"/>
</dbReference>
<dbReference type="GO" id="GO:0004896">
    <property type="term" value="F:cytokine receptor activity"/>
    <property type="evidence" value="ECO:0007669"/>
    <property type="project" value="TreeGrafter"/>
</dbReference>
<dbReference type="GO" id="GO:0009897">
    <property type="term" value="C:external side of plasma membrane"/>
    <property type="evidence" value="ECO:0007669"/>
    <property type="project" value="TreeGrafter"/>
</dbReference>
<dbReference type="OrthoDB" id="9826641at2759"/>
<dbReference type="GeneID" id="115474241"/>
<dbReference type="RefSeq" id="XP_030065486.1">
    <property type="nucleotide sequence ID" value="XM_030209626.1"/>
</dbReference>
<sequence length="415" mass="47534">MSLQYTFAIFILTMLCLLASSNIHISVNPPNDFQIIDPGYLGYLNIQWHAPSNLSNLSYCTVRYKLQYRSTDSKRWTAVITKKLQYSAGFDLNTGAVAKIQTLLKGQCTNESEIQSKWIETTFWPSLQGTLESKIKTFHCSFYNWEYVGCIWQPGTNLPPEANYELYYWYYGLDRAMPCKNYTQLNKINVGCIFQEQDLIEYTEIYFRVTGFLGSTPLRSSYSILELQNIVVPAPPEQLLLARSQAKPEEILFKWKPPEGKVAPQCLQYEVQFKAAENSWESMPVQRATELTFLEPKLNHTFCARVRGQVNIFCADESFWSEWSQQECIKEPPKAGPDVNYLYISAGVVTTLVCITVILLWAGCKRSLLKDQLCYHWKCKMSLLPRLNANDRITATAPSGKKQLAIISASSIKHF</sequence>
<evidence type="ECO:0000313" key="11">
    <source>
        <dbReference type="Proteomes" id="UP000515156"/>
    </source>
</evidence>
<evidence type="ECO:0000256" key="3">
    <source>
        <dbReference type="ARBA" id="ARBA00022729"/>
    </source>
</evidence>
<reference evidence="12" key="1">
    <citation type="submission" date="2025-08" db="UniProtKB">
        <authorList>
            <consortium name="RefSeq"/>
        </authorList>
    </citation>
    <scope>IDENTIFICATION</scope>
</reference>
<keyword evidence="5 8" id="KW-0472">Membrane</keyword>
<evidence type="ECO:0000259" key="10">
    <source>
        <dbReference type="PROSITE" id="PS50853"/>
    </source>
</evidence>
<feature type="signal peptide" evidence="9">
    <location>
        <begin position="1"/>
        <end position="21"/>
    </location>
</feature>
<dbReference type="Proteomes" id="UP000515156">
    <property type="component" value="Chromosome 7"/>
</dbReference>
<evidence type="ECO:0000256" key="5">
    <source>
        <dbReference type="ARBA" id="ARBA00023136"/>
    </source>
</evidence>
<evidence type="ECO:0000256" key="6">
    <source>
        <dbReference type="ARBA" id="ARBA00023170"/>
    </source>
</evidence>
<keyword evidence="11" id="KW-1185">Reference proteome</keyword>
<dbReference type="Pfam" id="PF09240">
    <property type="entry name" value="IL6Ra-bind"/>
    <property type="match status" value="1"/>
</dbReference>
<organism evidence="11 12">
    <name type="scientific">Microcaecilia unicolor</name>
    <dbReference type="NCBI Taxonomy" id="1415580"/>
    <lineage>
        <taxon>Eukaryota</taxon>
        <taxon>Metazoa</taxon>
        <taxon>Chordata</taxon>
        <taxon>Craniata</taxon>
        <taxon>Vertebrata</taxon>
        <taxon>Euteleostomi</taxon>
        <taxon>Amphibia</taxon>
        <taxon>Gymnophiona</taxon>
        <taxon>Siphonopidae</taxon>
        <taxon>Microcaecilia</taxon>
    </lineage>
</organism>
<evidence type="ECO:0000256" key="2">
    <source>
        <dbReference type="ARBA" id="ARBA00022692"/>
    </source>
</evidence>
<dbReference type="PROSITE" id="PS50853">
    <property type="entry name" value="FN3"/>
    <property type="match status" value="1"/>
</dbReference>